<keyword evidence="2 4" id="KW-0442">Lipid degradation</keyword>
<comment type="caution">
    <text evidence="6">The sequence shown here is derived from an EMBL/GenBank/DDBJ whole genome shotgun (WGS) entry which is preliminary data.</text>
</comment>
<dbReference type="EMBL" id="DXEX01000076">
    <property type="protein sequence ID" value="HIX58711.1"/>
    <property type="molecule type" value="Genomic_DNA"/>
</dbReference>
<feature type="short sequence motif" description="DGA/G" evidence="4">
    <location>
        <begin position="185"/>
        <end position="187"/>
    </location>
</feature>
<dbReference type="PANTHER" id="PTHR14226">
    <property type="entry name" value="NEUROPATHY TARGET ESTERASE/SWISS CHEESE D.MELANOGASTER"/>
    <property type="match status" value="1"/>
</dbReference>
<protein>
    <submittedName>
        <fullName evidence="6">Patatin-like phospholipase family protein</fullName>
    </submittedName>
</protein>
<evidence type="ECO:0000256" key="1">
    <source>
        <dbReference type="ARBA" id="ARBA00022801"/>
    </source>
</evidence>
<reference evidence="6" key="1">
    <citation type="journal article" date="2021" name="PeerJ">
        <title>Extensive microbial diversity within the chicken gut microbiome revealed by metagenomics and culture.</title>
        <authorList>
            <person name="Gilroy R."/>
            <person name="Ravi A."/>
            <person name="Getino M."/>
            <person name="Pursley I."/>
            <person name="Horton D.L."/>
            <person name="Alikhan N.F."/>
            <person name="Baker D."/>
            <person name="Gharbi K."/>
            <person name="Hall N."/>
            <person name="Watson M."/>
            <person name="Adriaenssens E.M."/>
            <person name="Foster-Nyarko E."/>
            <person name="Jarju S."/>
            <person name="Secka A."/>
            <person name="Antonio M."/>
            <person name="Oren A."/>
            <person name="Chaudhuri R.R."/>
            <person name="La Ragione R."/>
            <person name="Hildebrand F."/>
            <person name="Pallen M.J."/>
        </authorList>
    </citation>
    <scope>NUCLEOTIDE SEQUENCE</scope>
    <source>
        <strain evidence="6">ChiSjej1B19-8411</strain>
    </source>
</reference>
<evidence type="ECO:0000256" key="3">
    <source>
        <dbReference type="ARBA" id="ARBA00023098"/>
    </source>
</evidence>
<evidence type="ECO:0000259" key="5">
    <source>
        <dbReference type="PROSITE" id="PS51635"/>
    </source>
</evidence>
<feature type="short sequence motif" description="GXSXG" evidence="4">
    <location>
        <begin position="44"/>
        <end position="48"/>
    </location>
</feature>
<proteinExistence type="predicted"/>
<dbReference type="PANTHER" id="PTHR14226:SF29">
    <property type="entry name" value="NEUROPATHY TARGET ESTERASE SWS"/>
    <property type="match status" value="1"/>
</dbReference>
<feature type="short sequence motif" description="GXGXXG" evidence="4">
    <location>
        <begin position="17"/>
        <end position="22"/>
    </location>
</feature>
<name>A0A9D1WGG3_9FIRM</name>
<dbReference type="Pfam" id="PF01734">
    <property type="entry name" value="Patatin"/>
    <property type="match status" value="1"/>
</dbReference>
<reference evidence="6" key="2">
    <citation type="submission" date="2021-04" db="EMBL/GenBank/DDBJ databases">
        <authorList>
            <person name="Gilroy R."/>
        </authorList>
    </citation>
    <scope>NUCLEOTIDE SEQUENCE</scope>
    <source>
        <strain evidence="6">ChiSjej1B19-8411</strain>
    </source>
</reference>
<sequence length="379" mass="43036">MQPVIDLSREYGVVLEGGGAKGAYQIGAWKAFREAGLKIRGISGTSVGALNGALMCMGDVEKAEHVWENISYSRVMDVDDEKMKLLLQGKLKVREVVKALLALLTEGGVDITPLKELVEEYVDEEKLLRSPISLYVSIFNVDEFRELDVDIHELEPELIREVLVASACIFPLFKVEKLQGKTYIDGGAMDNVPLEPLIRRDYKDIIVVRIFGIGRDKPVKIPEGTSVYTVEPRIDLGNILDFDAEKSRRNIQAGYFDACRMIYGLDGIIYYIDDRQDELYYMRKLAAMYKGGNALHHFMETEPAKLAFELKLTEWDYRKLYLSMLEATAKLCRVPKYRIYTADELLEAIWRQKSVLIESKNPIPVFAQMILSSEGEAIE</sequence>
<dbReference type="InterPro" id="IPR016035">
    <property type="entry name" value="Acyl_Trfase/lysoPLipase"/>
</dbReference>
<dbReference type="CDD" id="cd07209">
    <property type="entry name" value="Pat_hypo_Ecoli_Z1214_like"/>
    <property type="match status" value="1"/>
</dbReference>
<dbReference type="Proteomes" id="UP000886817">
    <property type="component" value="Unassembled WGS sequence"/>
</dbReference>
<evidence type="ECO:0000313" key="7">
    <source>
        <dbReference type="Proteomes" id="UP000886817"/>
    </source>
</evidence>
<keyword evidence="1 4" id="KW-0378">Hydrolase</keyword>
<dbReference type="GO" id="GO:0016042">
    <property type="term" value="P:lipid catabolic process"/>
    <property type="evidence" value="ECO:0007669"/>
    <property type="project" value="UniProtKB-UniRule"/>
</dbReference>
<feature type="active site" description="Proton acceptor" evidence="4">
    <location>
        <position position="185"/>
    </location>
</feature>
<dbReference type="AlphaFoldDB" id="A0A9D1WGG3"/>
<accession>A0A9D1WGG3</accession>
<feature type="active site" description="Nucleophile" evidence="4">
    <location>
        <position position="46"/>
    </location>
</feature>
<dbReference type="InterPro" id="IPR002641">
    <property type="entry name" value="PNPLA_dom"/>
</dbReference>
<gene>
    <name evidence="6" type="ORF">IAA45_03225</name>
</gene>
<dbReference type="Gene3D" id="3.40.1090.10">
    <property type="entry name" value="Cytosolic phospholipase A2 catalytic domain"/>
    <property type="match status" value="2"/>
</dbReference>
<keyword evidence="3 4" id="KW-0443">Lipid metabolism</keyword>
<dbReference type="SUPFAM" id="SSF52151">
    <property type="entry name" value="FabD/lysophospholipase-like"/>
    <property type="match status" value="1"/>
</dbReference>
<evidence type="ECO:0000256" key="4">
    <source>
        <dbReference type="PROSITE-ProRule" id="PRU01161"/>
    </source>
</evidence>
<dbReference type="PROSITE" id="PS51635">
    <property type="entry name" value="PNPLA"/>
    <property type="match status" value="1"/>
</dbReference>
<organism evidence="6 7">
    <name type="scientific">Candidatus Blautia gallistercoris</name>
    <dbReference type="NCBI Taxonomy" id="2838490"/>
    <lineage>
        <taxon>Bacteria</taxon>
        <taxon>Bacillati</taxon>
        <taxon>Bacillota</taxon>
        <taxon>Clostridia</taxon>
        <taxon>Lachnospirales</taxon>
        <taxon>Lachnospiraceae</taxon>
        <taxon>Blautia</taxon>
    </lineage>
</organism>
<feature type="domain" description="PNPLA" evidence="5">
    <location>
        <begin position="13"/>
        <end position="198"/>
    </location>
</feature>
<dbReference type="GO" id="GO:0016787">
    <property type="term" value="F:hydrolase activity"/>
    <property type="evidence" value="ECO:0007669"/>
    <property type="project" value="UniProtKB-UniRule"/>
</dbReference>
<dbReference type="InterPro" id="IPR050301">
    <property type="entry name" value="NTE"/>
</dbReference>
<evidence type="ECO:0000313" key="6">
    <source>
        <dbReference type="EMBL" id="HIX58711.1"/>
    </source>
</evidence>
<evidence type="ECO:0000256" key="2">
    <source>
        <dbReference type="ARBA" id="ARBA00022963"/>
    </source>
</evidence>